<sequence length="46" mass="4857">MPCKCCGNDCRCTAECGPNKPCNAECNCSCRQESGKCCCQTGGCKQ</sequence>
<dbReference type="Proteomes" id="UP000002320">
    <property type="component" value="Unassembled WGS sequence"/>
</dbReference>
<evidence type="ECO:0000313" key="3">
    <source>
        <dbReference type="Proteomes" id="UP000002320"/>
    </source>
</evidence>
<dbReference type="KEGG" id="cqu:CpipJ_CPIJ007721"/>
<evidence type="ECO:0008006" key="4">
    <source>
        <dbReference type="Google" id="ProtNLM"/>
    </source>
</evidence>
<keyword evidence="3" id="KW-1185">Reference proteome</keyword>
<gene>
    <name evidence="2" type="primary">6040849</name>
    <name evidence="1" type="ORF">CpipJ_CPIJ007721</name>
</gene>
<name>B0WN98_CULQU</name>
<dbReference type="VEuPathDB" id="VectorBase:CPIJ007721"/>
<protein>
    <recommendedName>
        <fullName evidence="4">Metallothionein</fullName>
    </recommendedName>
</protein>
<reference evidence="1" key="1">
    <citation type="submission" date="2007-03" db="EMBL/GenBank/DDBJ databases">
        <title>Annotation of Culex pipiens quinquefasciatus.</title>
        <authorList>
            <consortium name="The Broad Institute Genome Sequencing Platform"/>
            <person name="Atkinson P.W."/>
            <person name="Hemingway J."/>
            <person name="Christensen B.M."/>
            <person name="Higgs S."/>
            <person name="Kodira C."/>
            <person name="Hannick L."/>
            <person name="Megy K."/>
            <person name="O'Leary S."/>
            <person name="Pearson M."/>
            <person name="Haas B.J."/>
            <person name="Mauceli E."/>
            <person name="Wortman J.R."/>
            <person name="Lee N.H."/>
            <person name="Guigo R."/>
            <person name="Stanke M."/>
            <person name="Alvarado L."/>
            <person name="Amedeo P."/>
            <person name="Antoine C.H."/>
            <person name="Arensburger P."/>
            <person name="Bidwell S.L."/>
            <person name="Crawford M."/>
            <person name="Camaro F."/>
            <person name="Devon K."/>
            <person name="Engels R."/>
            <person name="Hammond M."/>
            <person name="Howarth C."/>
            <person name="Koehrsen M."/>
            <person name="Lawson D."/>
            <person name="Montgomery P."/>
            <person name="Nene V."/>
            <person name="Nusbaum C."/>
            <person name="Puiu D."/>
            <person name="Romero-Severson J."/>
            <person name="Severson D.W."/>
            <person name="Shumway M."/>
            <person name="Sisk P."/>
            <person name="Stolte C."/>
            <person name="Zeng Q."/>
            <person name="Eisenstadt E."/>
            <person name="Fraser-Liggett C."/>
            <person name="Strausberg R."/>
            <person name="Galagan J."/>
            <person name="Birren B."/>
            <person name="Collins F.H."/>
        </authorList>
    </citation>
    <scope>NUCLEOTIDE SEQUENCE [LARGE SCALE GENOMIC DNA]</scope>
    <source>
        <strain evidence="1">JHB</strain>
    </source>
</reference>
<evidence type="ECO:0000313" key="1">
    <source>
        <dbReference type="EMBL" id="EDS31546.1"/>
    </source>
</evidence>
<proteinExistence type="predicted"/>
<dbReference type="EnsemblMetazoa" id="CPIJ007721-RA">
    <property type="protein sequence ID" value="CPIJ007721-PA"/>
    <property type="gene ID" value="CPIJ007721"/>
</dbReference>
<dbReference type="AlphaFoldDB" id="B0WN98"/>
<dbReference type="EMBL" id="DS232009">
    <property type="protein sequence ID" value="EDS31546.1"/>
    <property type="molecule type" value="Genomic_DNA"/>
</dbReference>
<accession>B0WN98</accession>
<dbReference type="InParanoid" id="B0WN98"/>
<organism>
    <name type="scientific">Culex quinquefasciatus</name>
    <name type="common">Southern house mosquito</name>
    <name type="synonym">Culex pungens</name>
    <dbReference type="NCBI Taxonomy" id="7176"/>
    <lineage>
        <taxon>Eukaryota</taxon>
        <taxon>Metazoa</taxon>
        <taxon>Ecdysozoa</taxon>
        <taxon>Arthropoda</taxon>
        <taxon>Hexapoda</taxon>
        <taxon>Insecta</taxon>
        <taxon>Pterygota</taxon>
        <taxon>Neoptera</taxon>
        <taxon>Endopterygota</taxon>
        <taxon>Diptera</taxon>
        <taxon>Nematocera</taxon>
        <taxon>Culicoidea</taxon>
        <taxon>Culicidae</taxon>
        <taxon>Culicinae</taxon>
        <taxon>Culicini</taxon>
        <taxon>Culex</taxon>
        <taxon>Culex</taxon>
    </lineage>
</organism>
<dbReference type="HOGENOM" id="CLU_3184500_0_0_1"/>
<evidence type="ECO:0000313" key="2">
    <source>
        <dbReference type="EnsemblMetazoa" id="CPIJ007721-PA"/>
    </source>
</evidence>
<reference evidence="2" key="2">
    <citation type="submission" date="2021-02" db="UniProtKB">
        <authorList>
            <consortium name="EnsemblMetazoa"/>
        </authorList>
    </citation>
    <scope>IDENTIFICATION</scope>
    <source>
        <strain evidence="2">JHB</strain>
    </source>
</reference>